<evidence type="ECO:0000313" key="2">
    <source>
        <dbReference type="Proteomes" id="UP000503164"/>
    </source>
</evidence>
<keyword evidence="2" id="KW-1185">Reference proteome</keyword>
<dbReference type="Proteomes" id="UP000503164">
    <property type="component" value="Chromosome"/>
</dbReference>
<sequence>MTAGPLGREVTVSTLDGRLLRTMVAGDGSDLVVLEAGLGGSGLTWGLVHGILARTWCR</sequence>
<organism evidence="1 2">
    <name type="scientific">Clavibacter capsici</name>
    <dbReference type="NCBI Taxonomy" id="1874630"/>
    <lineage>
        <taxon>Bacteria</taxon>
        <taxon>Bacillati</taxon>
        <taxon>Actinomycetota</taxon>
        <taxon>Actinomycetes</taxon>
        <taxon>Micrococcales</taxon>
        <taxon>Microbacteriaceae</taxon>
        <taxon>Clavibacter</taxon>
    </lineage>
</organism>
<protein>
    <submittedName>
        <fullName evidence="1">Uncharacterized protein</fullName>
    </submittedName>
</protein>
<gene>
    <name evidence="1" type="ORF">GW570_05680</name>
</gene>
<reference evidence="1 2" key="1">
    <citation type="journal article" date="2020" name="Mol. Plant Pathol.">
        <title>Plasmid composition and the chpG gene determine the virulence level of Clavibacter capsici natural isolates in pepper.</title>
        <authorList>
            <person name="Hwang I.S."/>
            <person name="Lee H.M."/>
            <person name="Oh E.J."/>
            <person name="Lee S."/>
            <person name="Heu S."/>
            <person name="Oh C.S."/>
        </authorList>
    </citation>
    <scope>NUCLEOTIDE SEQUENCE [LARGE SCALE GENOMIC DNA]</scope>
    <source>
        <strain evidence="1 2">1101</strain>
    </source>
</reference>
<proteinExistence type="predicted"/>
<dbReference type="AlphaFoldDB" id="A0AAE6XQ96"/>
<name>A0AAE6XQ96_9MICO</name>
<accession>A0AAE6XQ96</accession>
<dbReference type="EMBL" id="CP048049">
    <property type="protein sequence ID" value="QIS44614.1"/>
    <property type="molecule type" value="Genomic_DNA"/>
</dbReference>
<dbReference type="RefSeq" id="WP_157883511.1">
    <property type="nucleotide sequence ID" value="NZ_CP012573.1"/>
</dbReference>
<evidence type="ECO:0000313" key="1">
    <source>
        <dbReference type="EMBL" id="QIS44614.1"/>
    </source>
</evidence>